<dbReference type="GO" id="GO:0017136">
    <property type="term" value="F:histone deacetylase activity, NAD-dependent"/>
    <property type="evidence" value="ECO:0007669"/>
    <property type="project" value="TreeGrafter"/>
</dbReference>
<feature type="active site" description="Proton acceptor" evidence="3">
    <location>
        <position position="187"/>
    </location>
</feature>
<dbReference type="Proteomes" id="UP001472866">
    <property type="component" value="Chromosome 18"/>
</dbReference>
<feature type="region of interest" description="Disordered" evidence="4">
    <location>
        <begin position="15"/>
        <end position="46"/>
    </location>
</feature>
<evidence type="ECO:0000256" key="1">
    <source>
        <dbReference type="ARBA" id="ARBA00022679"/>
    </source>
</evidence>
<sequence>MRSAVRAAVWAAGEAGGGGRHVWPSSGTASRRRQNENENKWPTTSTSTTFATRCSVQQRGDVALASTSRFCFWDLIRFVESKQSLCVLTGAGISTESGIPDYRGPQGAYTTGFKPVMHLDFVRKESVRKRYWGRSMEGWRKFSRCRPNSGHIALANMESTGRVNGIITQNVDRLHQQAGSKRVLELHGTTHEVVCLECSYRTPRDAFQGVLEELNPPTADADVSGKPLFSTAQGTPGLQRPDGDVEIDVAEAFSVPHCPKCSRGEGGQSGDGILKPDVTFFGDNVPRWRHEAANELVRGSDGLLVVGSSLMVFSAFRIAKLAQDLGIEIAVLNAGETRIDEFDGLIKHEAPIGETMTRLVRHANL</sequence>
<feature type="binding site" evidence="3">
    <location>
        <position position="198"/>
    </location>
    <ligand>
        <name>Zn(2+)</name>
        <dbReference type="ChEBI" id="CHEBI:29105"/>
    </ligand>
</feature>
<protein>
    <submittedName>
        <fullName evidence="6">Histone deacetylase</fullName>
    </submittedName>
</protein>
<proteinExistence type="predicted"/>
<feature type="domain" description="Deacetylase sirtuin-type" evidence="5">
    <location>
        <begin position="65"/>
        <end position="365"/>
    </location>
</feature>
<dbReference type="Pfam" id="PF02146">
    <property type="entry name" value="SIR2"/>
    <property type="match status" value="1"/>
</dbReference>
<dbReference type="GO" id="GO:0046872">
    <property type="term" value="F:metal ion binding"/>
    <property type="evidence" value="ECO:0007669"/>
    <property type="project" value="UniProtKB-KW"/>
</dbReference>
<dbReference type="PANTHER" id="PTHR11085:SF10">
    <property type="entry name" value="NAD-DEPENDENT PROTEIN DEACYLASE SIRTUIN-5, MITOCHONDRIAL-RELATED"/>
    <property type="match status" value="1"/>
</dbReference>
<accession>A0AAX4PNX0</accession>
<keyword evidence="1" id="KW-0808">Transferase</keyword>
<keyword evidence="3" id="KW-0479">Metal-binding</keyword>
<feature type="binding site" evidence="3">
    <location>
        <position position="261"/>
    </location>
    <ligand>
        <name>Zn(2+)</name>
        <dbReference type="ChEBI" id="CHEBI:29105"/>
    </ligand>
</feature>
<dbReference type="InterPro" id="IPR029035">
    <property type="entry name" value="DHS-like_NAD/FAD-binding_dom"/>
</dbReference>
<evidence type="ECO:0000256" key="2">
    <source>
        <dbReference type="ARBA" id="ARBA00023027"/>
    </source>
</evidence>
<reference evidence="6 7" key="1">
    <citation type="submission" date="2024-03" db="EMBL/GenBank/DDBJ databases">
        <title>Complete genome sequence of the green alga Chloropicon roscoffensis RCC1871.</title>
        <authorList>
            <person name="Lemieux C."/>
            <person name="Pombert J.-F."/>
            <person name="Otis C."/>
            <person name="Turmel M."/>
        </authorList>
    </citation>
    <scope>NUCLEOTIDE SEQUENCE [LARGE SCALE GENOMIC DNA]</scope>
    <source>
        <strain evidence="6 7">RCC1871</strain>
    </source>
</reference>
<dbReference type="Gene3D" id="3.30.1600.10">
    <property type="entry name" value="SIR2/SIRT2 'Small Domain"/>
    <property type="match status" value="1"/>
</dbReference>
<evidence type="ECO:0000256" key="3">
    <source>
        <dbReference type="PROSITE-ProRule" id="PRU00236"/>
    </source>
</evidence>
<feature type="binding site" evidence="3">
    <location>
        <position position="195"/>
    </location>
    <ligand>
        <name>Zn(2+)</name>
        <dbReference type="ChEBI" id="CHEBI:29105"/>
    </ligand>
</feature>
<evidence type="ECO:0000313" key="6">
    <source>
        <dbReference type="EMBL" id="WZN67204.1"/>
    </source>
</evidence>
<organism evidence="6 7">
    <name type="scientific">Chloropicon roscoffensis</name>
    <dbReference type="NCBI Taxonomy" id="1461544"/>
    <lineage>
        <taxon>Eukaryota</taxon>
        <taxon>Viridiplantae</taxon>
        <taxon>Chlorophyta</taxon>
        <taxon>Chloropicophyceae</taxon>
        <taxon>Chloropicales</taxon>
        <taxon>Chloropicaceae</taxon>
        <taxon>Chloropicon</taxon>
    </lineage>
</organism>
<dbReference type="GO" id="GO:0070403">
    <property type="term" value="F:NAD+ binding"/>
    <property type="evidence" value="ECO:0007669"/>
    <property type="project" value="InterPro"/>
</dbReference>
<evidence type="ECO:0000259" key="5">
    <source>
        <dbReference type="PROSITE" id="PS50305"/>
    </source>
</evidence>
<dbReference type="InterPro" id="IPR026591">
    <property type="entry name" value="Sirtuin_cat_small_dom_sf"/>
</dbReference>
<keyword evidence="2" id="KW-0520">NAD</keyword>
<feature type="binding site" evidence="3">
    <location>
        <position position="258"/>
    </location>
    <ligand>
        <name>Zn(2+)</name>
        <dbReference type="ChEBI" id="CHEBI:29105"/>
    </ligand>
</feature>
<dbReference type="PANTHER" id="PTHR11085">
    <property type="entry name" value="NAD-DEPENDENT PROTEIN DEACYLASE SIRTUIN-5, MITOCHONDRIAL-RELATED"/>
    <property type="match status" value="1"/>
</dbReference>
<dbReference type="PROSITE" id="PS50305">
    <property type="entry name" value="SIRTUIN"/>
    <property type="match status" value="1"/>
</dbReference>
<keyword evidence="3" id="KW-0862">Zinc</keyword>
<dbReference type="EMBL" id="CP151518">
    <property type="protein sequence ID" value="WZN67204.1"/>
    <property type="molecule type" value="Genomic_DNA"/>
</dbReference>
<gene>
    <name evidence="6" type="ORF">HKI87_18g87760</name>
</gene>
<evidence type="ECO:0000313" key="7">
    <source>
        <dbReference type="Proteomes" id="UP001472866"/>
    </source>
</evidence>
<dbReference type="InterPro" id="IPR003000">
    <property type="entry name" value="Sirtuin"/>
</dbReference>
<evidence type="ECO:0000256" key="4">
    <source>
        <dbReference type="SAM" id="MobiDB-lite"/>
    </source>
</evidence>
<dbReference type="InterPro" id="IPR050134">
    <property type="entry name" value="NAD-dep_sirtuin_deacylases"/>
</dbReference>
<dbReference type="Gene3D" id="3.40.50.1220">
    <property type="entry name" value="TPP-binding domain"/>
    <property type="match status" value="1"/>
</dbReference>
<keyword evidence="7" id="KW-1185">Reference proteome</keyword>
<name>A0AAX4PNX0_9CHLO</name>
<dbReference type="SUPFAM" id="SSF52467">
    <property type="entry name" value="DHS-like NAD/FAD-binding domain"/>
    <property type="match status" value="1"/>
</dbReference>
<dbReference type="InterPro" id="IPR026590">
    <property type="entry name" value="Ssirtuin_cat_dom"/>
</dbReference>
<dbReference type="AlphaFoldDB" id="A0AAX4PNX0"/>